<feature type="region of interest" description="Disordered" evidence="1">
    <location>
        <begin position="1"/>
        <end position="117"/>
    </location>
</feature>
<sequence length="117" mass="12863">MNDRDDYPENPYRGRADRDSGRDYDPRGGPARGRRARPEASPWADSEASGPRHTGPSTGEFRTPRYAPRPDQEYDPLNPGRSDRDQEPAAPQRRGGAADALRGGRAACSGARRSRDA</sequence>
<dbReference type="Proteomes" id="UP000676079">
    <property type="component" value="Chromosome"/>
</dbReference>
<dbReference type="RefSeq" id="WP_260697202.1">
    <property type="nucleotide sequence ID" value="NZ_CP074133.1"/>
</dbReference>
<organism evidence="2 3">
    <name type="scientific">Nocardiopsis changdeensis</name>
    <dbReference type="NCBI Taxonomy" id="2831969"/>
    <lineage>
        <taxon>Bacteria</taxon>
        <taxon>Bacillati</taxon>
        <taxon>Actinomycetota</taxon>
        <taxon>Actinomycetes</taxon>
        <taxon>Streptosporangiales</taxon>
        <taxon>Nocardiopsidaceae</taxon>
        <taxon>Nocardiopsis</taxon>
    </lineage>
</organism>
<evidence type="ECO:0000313" key="3">
    <source>
        <dbReference type="Proteomes" id="UP000676079"/>
    </source>
</evidence>
<evidence type="ECO:0000256" key="1">
    <source>
        <dbReference type="SAM" id="MobiDB-lite"/>
    </source>
</evidence>
<reference evidence="2 3" key="1">
    <citation type="submission" date="2021-05" db="EMBL/GenBank/DDBJ databases">
        <title>Direct Submission.</title>
        <authorList>
            <person name="Li K."/>
            <person name="Gao J."/>
        </authorList>
    </citation>
    <scope>NUCLEOTIDE SEQUENCE [LARGE SCALE GENOMIC DNA]</scope>
    <source>
        <strain evidence="2 3">Mg02</strain>
    </source>
</reference>
<dbReference type="EMBL" id="CP074133">
    <property type="protein sequence ID" value="QUX24531.1"/>
    <property type="molecule type" value="Genomic_DNA"/>
</dbReference>
<keyword evidence="3" id="KW-1185">Reference proteome</keyword>
<feature type="compositionally biased region" description="Basic and acidic residues" evidence="1">
    <location>
        <begin position="1"/>
        <end position="26"/>
    </location>
</feature>
<feature type="compositionally biased region" description="Low complexity" evidence="1">
    <location>
        <begin position="93"/>
        <end position="111"/>
    </location>
</feature>
<protein>
    <recommendedName>
        <fullName evidence="4">LytR family transcriptional regulator</fullName>
    </recommendedName>
</protein>
<gene>
    <name evidence="2" type="ORF">KGD84_09785</name>
</gene>
<evidence type="ECO:0008006" key="4">
    <source>
        <dbReference type="Google" id="ProtNLM"/>
    </source>
</evidence>
<evidence type="ECO:0000313" key="2">
    <source>
        <dbReference type="EMBL" id="QUX24531.1"/>
    </source>
</evidence>
<proteinExistence type="predicted"/>
<name>A0ABX8BUR3_9ACTN</name>
<accession>A0ABX8BUR3</accession>